<feature type="compositionally biased region" description="Acidic residues" evidence="1">
    <location>
        <begin position="175"/>
        <end position="219"/>
    </location>
</feature>
<reference evidence="2 4" key="1">
    <citation type="journal article" date="2012" name="Nature">
        <title>Algal genomes reveal evolutionary mosaicism and the fate of nucleomorphs.</title>
        <authorList>
            <consortium name="DOE Joint Genome Institute"/>
            <person name="Curtis B.A."/>
            <person name="Tanifuji G."/>
            <person name="Burki F."/>
            <person name="Gruber A."/>
            <person name="Irimia M."/>
            <person name="Maruyama S."/>
            <person name="Arias M.C."/>
            <person name="Ball S.G."/>
            <person name="Gile G.H."/>
            <person name="Hirakawa Y."/>
            <person name="Hopkins J.F."/>
            <person name="Kuo A."/>
            <person name="Rensing S.A."/>
            <person name="Schmutz J."/>
            <person name="Symeonidi A."/>
            <person name="Elias M."/>
            <person name="Eveleigh R.J."/>
            <person name="Herman E.K."/>
            <person name="Klute M.J."/>
            <person name="Nakayama T."/>
            <person name="Obornik M."/>
            <person name="Reyes-Prieto A."/>
            <person name="Armbrust E.V."/>
            <person name="Aves S.J."/>
            <person name="Beiko R.G."/>
            <person name="Coutinho P."/>
            <person name="Dacks J.B."/>
            <person name="Durnford D.G."/>
            <person name="Fast N.M."/>
            <person name="Green B.R."/>
            <person name="Grisdale C.J."/>
            <person name="Hempel F."/>
            <person name="Henrissat B."/>
            <person name="Hoppner M.P."/>
            <person name="Ishida K."/>
            <person name="Kim E."/>
            <person name="Koreny L."/>
            <person name="Kroth P.G."/>
            <person name="Liu Y."/>
            <person name="Malik S.B."/>
            <person name="Maier U.G."/>
            <person name="McRose D."/>
            <person name="Mock T."/>
            <person name="Neilson J.A."/>
            <person name="Onodera N.T."/>
            <person name="Poole A.M."/>
            <person name="Pritham E.J."/>
            <person name="Richards T.A."/>
            <person name="Rocap G."/>
            <person name="Roy S.W."/>
            <person name="Sarai C."/>
            <person name="Schaack S."/>
            <person name="Shirato S."/>
            <person name="Slamovits C.H."/>
            <person name="Spencer D.F."/>
            <person name="Suzuki S."/>
            <person name="Worden A.Z."/>
            <person name="Zauner S."/>
            <person name="Barry K."/>
            <person name="Bell C."/>
            <person name="Bharti A.K."/>
            <person name="Crow J.A."/>
            <person name="Grimwood J."/>
            <person name="Kramer R."/>
            <person name="Lindquist E."/>
            <person name="Lucas S."/>
            <person name="Salamov A."/>
            <person name="McFadden G.I."/>
            <person name="Lane C.E."/>
            <person name="Keeling P.J."/>
            <person name="Gray M.W."/>
            <person name="Grigoriev I.V."/>
            <person name="Archibald J.M."/>
        </authorList>
    </citation>
    <scope>NUCLEOTIDE SEQUENCE</scope>
    <source>
        <strain evidence="2 4">CCMP2712</strain>
    </source>
</reference>
<feature type="compositionally biased region" description="Basic and acidic residues" evidence="1">
    <location>
        <begin position="111"/>
        <end position="129"/>
    </location>
</feature>
<dbReference type="HOGENOM" id="CLU_1231865_0_0_1"/>
<dbReference type="PaxDb" id="55529-EKX47512"/>
<keyword evidence="4" id="KW-1185">Reference proteome</keyword>
<feature type="compositionally biased region" description="Basic and acidic residues" evidence="1">
    <location>
        <begin position="148"/>
        <end position="174"/>
    </location>
</feature>
<proteinExistence type="predicted"/>
<sequence length="225" mass="25803">MAHAGRRWPESGRRVTKPLQSISIDQQEFPSWVRQCDQDFKDRKCSFTHEMRTLEQWQRYCELRERSPYKRVACSKDFVFRAILPKVDLSSMPEELLRVEEEKPKKKLKKAAADKPQGRPRPRVDRGLALDEAAAALFGNDEALDGGENLRPEEQEGDGRGEKTTEDGEKQTREGEEEDGEDLEDEEDLEMDDYENAAEHCDDDEDLVDEGGGGSDDEEARYGTF</sequence>
<dbReference type="GeneID" id="17304382"/>
<reference evidence="4" key="2">
    <citation type="submission" date="2012-11" db="EMBL/GenBank/DDBJ databases">
        <authorList>
            <person name="Kuo A."/>
            <person name="Curtis B.A."/>
            <person name="Tanifuji G."/>
            <person name="Burki F."/>
            <person name="Gruber A."/>
            <person name="Irimia M."/>
            <person name="Maruyama S."/>
            <person name="Arias M.C."/>
            <person name="Ball S.G."/>
            <person name="Gile G.H."/>
            <person name="Hirakawa Y."/>
            <person name="Hopkins J.F."/>
            <person name="Rensing S.A."/>
            <person name="Schmutz J."/>
            <person name="Symeonidi A."/>
            <person name="Elias M."/>
            <person name="Eveleigh R.J."/>
            <person name="Herman E.K."/>
            <person name="Klute M.J."/>
            <person name="Nakayama T."/>
            <person name="Obornik M."/>
            <person name="Reyes-Prieto A."/>
            <person name="Armbrust E.V."/>
            <person name="Aves S.J."/>
            <person name="Beiko R.G."/>
            <person name="Coutinho P."/>
            <person name="Dacks J.B."/>
            <person name="Durnford D.G."/>
            <person name="Fast N.M."/>
            <person name="Green B.R."/>
            <person name="Grisdale C."/>
            <person name="Hempe F."/>
            <person name="Henrissat B."/>
            <person name="Hoppner M.P."/>
            <person name="Ishida K.-I."/>
            <person name="Kim E."/>
            <person name="Koreny L."/>
            <person name="Kroth P.G."/>
            <person name="Liu Y."/>
            <person name="Malik S.-B."/>
            <person name="Maier U.G."/>
            <person name="McRose D."/>
            <person name="Mock T."/>
            <person name="Neilson J.A."/>
            <person name="Onodera N.T."/>
            <person name="Poole A.M."/>
            <person name="Pritham E.J."/>
            <person name="Richards T.A."/>
            <person name="Rocap G."/>
            <person name="Roy S.W."/>
            <person name="Sarai C."/>
            <person name="Schaack S."/>
            <person name="Shirato S."/>
            <person name="Slamovits C.H."/>
            <person name="Spencer D.F."/>
            <person name="Suzuki S."/>
            <person name="Worden A.Z."/>
            <person name="Zauner S."/>
            <person name="Barry K."/>
            <person name="Bell C."/>
            <person name="Bharti A.K."/>
            <person name="Crow J.A."/>
            <person name="Grimwood J."/>
            <person name="Kramer R."/>
            <person name="Lindquist E."/>
            <person name="Lucas S."/>
            <person name="Salamov A."/>
            <person name="McFadden G.I."/>
            <person name="Lane C.E."/>
            <person name="Keeling P.J."/>
            <person name="Gray M.W."/>
            <person name="Grigoriev I.V."/>
            <person name="Archibald J.M."/>
        </authorList>
    </citation>
    <scope>NUCLEOTIDE SEQUENCE</scope>
    <source>
        <strain evidence="4">CCMP2712</strain>
    </source>
</reference>
<gene>
    <name evidence="2" type="ORF">GUITHDRAFT_152016</name>
</gene>
<dbReference type="RefSeq" id="XP_005834492.1">
    <property type="nucleotide sequence ID" value="XM_005834435.1"/>
</dbReference>
<organism evidence="2">
    <name type="scientific">Guillardia theta (strain CCMP2712)</name>
    <name type="common">Cryptophyte</name>
    <dbReference type="NCBI Taxonomy" id="905079"/>
    <lineage>
        <taxon>Eukaryota</taxon>
        <taxon>Cryptophyceae</taxon>
        <taxon>Pyrenomonadales</taxon>
        <taxon>Geminigeraceae</taxon>
        <taxon>Guillardia</taxon>
    </lineage>
</organism>
<feature type="region of interest" description="Disordered" evidence="1">
    <location>
        <begin position="1"/>
        <end position="20"/>
    </location>
</feature>
<dbReference type="EnsemblProtists" id="EKX47512">
    <property type="protein sequence ID" value="EKX47512"/>
    <property type="gene ID" value="GUITHDRAFT_152016"/>
</dbReference>
<feature type="region of interest" description="Disordered" evidence="1">
    <location>
        <begin position="100"/>
        <end position="225"/>
    </location>
</feature>
<dbReference type="Proteomes" id="UP000011087">
    <property type="component" value="Unassembled WGS sequence"/>
</dbReference>
<dbReference type="KEGG" id="gtt:GUITHDRAFT_152016"/>
<evidence type="ECO:0000313" key="2">
    <source>
        <dbReference type="EMBL" id="EKX47512.1"/>
    </source>
</evidence>
<dbReference type="AlphaFoldDB" id="L1JGQ5"/>
<accession>L1JGQ5</accession>
<reference evidence="3" key="3">
    <citation type="submission" date="2015-06" db="UniProtKB">
        <authorList>
            <consortium name="EnsemblProtists"/>
        </authorList>
    </citation>
    <scope>IDENTIFICATION</scope>
</reference>
<evidence type="ECO:0000256" key="1">
    <source>
        <dbReference type="SAM" id="MobiDB-lite"/>
    </source>
</evidence>
<evidence type="ECO:0000313" key="4">
    <source>
        <dbReference type="Proteomes" id="UP000011087"/>
    </source>
</evidence>
<dbReference type="OrthoDB" id="10661584at2759"/>
<evidence type="ECO:0000313" key="3">
    <source>
        <dbReference type="EnsemblProtists" id="EKX47512"/>
    </source>
</evidence>
<dbReference type="EMBL" id="JH992989">
    <property type="protein sequence ID" value="EKX47512.1"/>
    <property type="molecule type" value="Genomic_DNA"/>
</dbReference>
<protein>
    <submittedName>
        <fullName evidence="2 3">Uncharacterized protein</fullName>
    </submittedName>
</protein>
<name>L1JGQ5_GUITC</name>